<dbReference type="Pfam" id="PF06413">
    <property type="entry name" value="Neugrin"/>
    <property type="match status" value="1"/>
</dbReference>
<dbReference type="GO" id="GO:0005634">
    <property type="term" value="C:nucleus"/>
    <property type="evidence" value="ECO:0007669"/>
    <property type="project" value="TreeGrafter"/>
</dbReference>
<accession>A0A1X7VVE1</accession>
<dbReference type="EnsemblMetazoa" id="Aqu2.1.44302_001">
    <property type="protein sequence ID" value="Aqu2.1.44302_001"/>
    <property type="gene ID" value="Aqu2.1.44302"/>
</dbReference>
<sequence length="114" mass="14163">MSAKMKNMFFHRRFFHLLQSCMKESTEKPKQPWTPMKRLSRSQMDHLRMLYRDYPQEWTVDKLQVRFGISFSAVKRILRSKFEPSEEVKQRQDQKVMKQREKRREQFITKFKSK</sequence>
<dbReference type="PANTHER" id="PTHR13475">
    <property type="entry name" value="NEUGRIN"/>
    <property type="match status" value="1"/>
</dbReference>
<feature type="compositionally biased region" description="Basic and acidic residues" evidence="1">
    <location>
        <begin position="84"/>
        <end position="107"/>
    </location>
</feature>
<proteinExistence type="predicted"/>
<feature type="region of interest" description="Disordered" evidence="1">
    <location>
        <begin position="84"/>
        <end position="114"/>
    </location>
</feature>
<evidence type="ECO:0000256" key="1">
    <source>
        <dbReference type="SAM" id="MobiDB-lite"/>
    </source>
</evidence>
<evidence type="ECO:0000313" key="2">
    <source>
        <dbReference type="EnsemblMetazoa" id="Aqu2.1.44302_001"/>
    </source>
</evidence>
<reference evidence="2" key="1">
    <citation type="submission" date="2017-05" db="UniProtKB">
        <authorList>
            <consortium name="EnsemblMetazoa"/>
        </authorList>
    </citation>
    <scope>IDENTIFICATION</scope>
</reference>
<name>A0A1X7VVE1_AMPQE</name>
<protein>
    <submittedName>
        <fullName evidence="2">Uncharacterized protein</fullName>
    </submittedName>
</protein>
<dbReference type="InterPro" id="IPR010487">
    <property type="entry name" value="NGRN/Rrg9"/>
</dbReference>
<dbReference type="AlphaFoldDB" id="A0A1X7VVE1"/>
<organism evidence="2">
    <name type="scientific">Amphimedon queenslandica</name>
    <name type="common">Sponge</name>
    <dbReference type="NCBI Taxonomy" id="400682"/>
    <lineage>
        <taxon>Eukaryota</taxon>
        <taxon>Metazoa</taxon>
        <taxon>Porifera</taxon>
        <taxon>Demospongiae</taxon>
        <taxon>Heteroscleromorpha</taxon>
        <taxon>Haplosclerida</taxon>
        <taxon>Niphatidae</taxon>
        <taxon>Amphimedon</taxon>
    </lineage>
</organism>
<dbReference type="InParanoid" id="A0A1X7VVE1"/>
<dbReference type="PANTHER" id="PTHR13475:SF3">
    <property type="entry name" value="NEUGRIN"/>
    <property type="match status" value="1"/>
</dbReference>